<name>A0A6A7AL81_9PLEO</name>
<feature type="domain" description="Carrier" evidence="6">
    <location>
        <begin position="1529"/>
        <end position="1607"/>
    </location>
</feature>
<dbReference type="GO" id="GO:0044550">
    <property type="term" value="P:secondary metabolite biosynthetic process"/>
    <property type="evidence" value="ECO:0007669"/>
    <property type="project" value="TreeGrafter"/>
</dbReference>
<evidence type="ECO:0000256" key="2">
    <source>
        <dbReference type="ARBA" id="ARBA00022553"/>
    </source>
</evidence>
<dbReference type="Pfam" id="PF00550">
    <property type="entry name" value="PP-binding"/>
    <property type="match status" value="4"/>
</dbReference>
<feature type="domain" description="Carrier" evidence="6">
    <location>
        <begin position="4269"/>
        <end position="4344"/>
    </location>
</feature>
<dbReference type="SUPFAM" id="SSF56801">
    <property type="entry name" value="Acetyl-CoA synthetase-like"/>
    <property type="match status" value="4"/>
</dbReference>
<dbReference type="Gene3D" id="2.30.38.10">
    <property type="entry name" value="Luciferase, Domain 3"/>
    <property type="match status" value="1"/>
</dbReference>
<dbReference type="InterPro" id="IPR020845">
    <property type="entry name" value="AMP-binding_CS"/>
</dbReference>
<dbReference type="PANTHER" id="PTHR45527">
    <property type="entry name" value="NONRIBOSOMAL PEPTIDE SYNTHETASE"/>
    <property type="match status" value="1"/>
</dbReference>
<dbReference type="Pfam" id="PF00668">
    <property type="entry name" value="Condensation"/>
    <property type="match status" value="4"/>
</dbReference>
<feature type="domain" description="Carrier" evidence="6">
    <location>
        <begin position="3690"/>
        <end position="3766"/>
    </location>
</feature>
<dbReference type="InterPro" id="IPR042099">
    <property type="entry name" value="ANL_N_sf"/>
</dbReference>
<keyword evidence="1" id="KW-0596">Phosphopantetheine</keyword>
<accession>A0A6A7AL81</accession>
<proteinExistence type="inferred from homology"/>
<dbReference type="NCBIfam" id="NF003417">
    <property type="entry name" value="PRK04813.1"/>
    <property type="match status" value="4"/>
</dbReference>
<sequence>MFAILKAGAAFVPMDPSQPVSALSVIAKEVNAKLVVVSHKTAALFEDQAEFATLVVDGIPKDGVSFVPSVPLLEIIALTMSLSGTTGKPTGVIIEHRSMATAAISYGPFLNLNTETRILQASAFIWLPCSVEIIACLIFGGRCCVPSDEDRLNDTAGFINTHQVNTAVMTPTFLSSLTPAEVTSIKVLGIGGEKLPQSAVDAWASHVTLVLAYGSTETNLCMLQHIEPGPLQTRGKVAGSRAWIVDPEDRNRLQSAGEPGELLVESFMLARDYLNDEEKQAQKFIARPAWASSLGLSGNARFCATGDLVRHREDGTIELLGRKDTGVKIRGQKVDPAQLEEILNDLIEKKFPVAVEALSERDSTRLVAFVAIGYIDQPPEVYDEVILEASTITRKTLRPIQELLLSKLPSYLVPSGLIPCQRFPTTPSGKLDRRRLRSIALSMNAERLARFVYAPSIKQWPSTNAQLQLIRIWAALLHLDAESIGVNENFFRVGGDSMKAIRMVSAARRIGMSLTNQQIFKTPTVEALAHESLEAVLPTSSEIELSPFSLLESGTSESLLTEIEHTYSIPRNKIQDLYPCTALQEGMVALSLKTPGAYMVQMIVPLGKDVDIFCLKAACQQVARQNPILRSRMLETTAGPLQAVINEELQWQSRSSLSQYLEFDRLSHMFPGSRLIRLAIIEGGGSDRYLAVTAHHAIMDNWSASLFLRNIGVVYQEAVVPPTGSFGSFIQALGTMDDGTQRQFWSKYLAGSTTLRYPVLPSADYEPHATKVIEQDFRMISSCRTDITAATYLRAAWALCLAQYGGTDDVTFGATLSGRTVSVPLVENILGPTIATMPIRIRIPGTKSIMSFLQHVQAEASEMIPHEQFGLHKIRRLAQTEGFSADFQSHLVVQASAHEEDICLFGEKVKVESWETSSTYAINLECTISRESIELRVQFDDCVISEPCMRLMVSQFVYLVDALRRADADERLETVLTAHAVSPENLTIIHDRNATIPLAVKDCGHDLIYDQSLKSPQSTAIIAHDGELSYRDLDELSSRLARHLIQEKQLAADEIVPIYFEKSMWTTVCMLAIWKAGATWTLLDVSSPIVWIEGVIGMTRARFLLCSSTCAESLDPEMDRIVVDDAAAKKWTTDPEARLPVTEPESTAFVLYTAGSTGTAKAIVHTHQAYLSGLKARQSIMARDQSSRVLQFSSYAFDAVIEDTIPTLLVGGTVCVPSQHECKNELAAYINRMAITHADMTPSVSLIFDAATLSSLEVLTLGGEAVTTAHRDLWVGHVRLINAYGPSEIAITSHTKEVLPGDDISDIGRGVGCLSWVVNEHDHNRLIPLGCVGELLLEGPIVSRGYLNSEGKTAEVFIDNPNWLPESQFGVRRMYKTGDLAVMKPDGSILIRGRKDTQVKIRGQRVELSQVEEFIRALIPEARAVLADVAKLQSADRSDTLITFCIFDEPFDLVKLRDSNLCSRVYSAMKESLPVYMIPTALIPLRHLPRTISGKVDRKHLKQLSEAATAAEVLYLCSAASDDPEQVTECVSTTEKEIQRLFSKALAIPRDRIGRHSRFINLGGDSILAMKLVAIANQEADHIKLTVEKVFRYPTVAELALARETTSDDSGVIPITAYELLHIDIEDVDRLRADLSDLCQCQAGRIQDIYPCSPLQEGIMALSIKTPGLYMSQQVLELAHDVDVEALKTAWETVFRAISLLRTRLVHMPIGLLQIVVEERIDWNPVVDIDTYLDDDRRRFVSTGGPLVRFGIQGSGPSRCLVWSIHHALYDGWTISLIVEAVEKTYRNSRLLAHPRAEYNHFVKYLQSLDQAKQAEYWAEYLKGAATDSAFYPRLPTTTRTPCADCSFDVDMRIPSALPKGITSHTLLQAAWSLVTARHLDSKDIIFGTTRTGRHVPVKHIEDVVGPVFTTMPVRIVIDRASTVTGWLSFMQSQTMEMMPFEHLGLHNIQEINTDTAEACRFNTLIVIQPRQEERIAREGKPVFMNHSVAGDISNFNPYALMIQFTVSSEGSVQVNASFDSRIVDQVQLRRMVFQMSHATTQLLSLGPDALVADIEIISPEDKADIERWNNSGVAPQACQTLIHDLFIESVTRHPEKQAICAWDGKMSYHTLDKLSTGLSFQLARKGVGPETIVPICFEKSKWVAVGMLAVLKAGGAFVLLDPSHPRSRLDSIVKNTRAKLLLASDNHSDLLSSCVDEVLVVSEAEVDAETEDVQSVVARLLPSNLACLVFTSGSSGLPKGIELTHENVSTSALAHGPAMNMTSESRVFQFASHAFDMALYDIITTLIVGGTICIPSEEQKMNHLTATFESLRANWAFLTPSTVSLFRPLDVPSMRTLVVGGESVSQEIMETWVHIVQLYQCSGPAETTTCIAGLMKPKTNKNRLGKGVGTLCWIVDAEDAGFLAPIGAVGELVIEGPTLARGYLNDGRDLSEAFSLMPSWAMATGKAPTRRFYRTGDLVQYNSDGSLNFVGRKDTQIKIRGQRVELNEVEDCLRTKLAGWNLAAEVIVPVDGNRNPALVVFLAAVTGPLGPLESAIISSPAVLQYTDIFQHLSSRLPSYMVPTAIIPITSMPLNTSGKVDRAGLRKLGSTLTVRRLAELSSSSSSPKRKPSRPEEMLLRDLWAECLKLEAESISATDSFLNLGGNSISAMRLVALARVKGMVLTVANIFQNPTLELMAATLDERIARTENTERFSIVSRIGEVDEVLREVAEVLGVQVGAIDDIYQTTPLQEGLMFFSSETPGSYTAQAVYKIYLHVDINRFRAAAEIVHNHTAILRTRILQLASGKTVQAVLRETIRWCQSDHLQRYLEEDQKDCVGMGDRLSRWGLVVEQGQTFFVWTRHHASYDGWSLPLTLQAIEEVYSSGKTHLDHHAPFTLFMKHLDAMDHQDSATFWTKQLNGAPVSKFPELPPVADAQPDSSSSHDVATLEVDMLPSASNGITSATMVRAAWALLAAKYTREEDVVFGETVSGRDAPVEGIEAMLAPTFATIPIRIRFDSREDTVLTLLQSVQRTSIQTIPHQHFGSQNIMRLGDGVRQTCQFSTLISIYVEGEEQATSTLLQPHEVLDHGTFFTHPLTVLFHLKRRSLRIEAHYRETTLSGSQIERVLAQFGHILGQLMTASAEATLDNIDYCSPQDVSDLRRWNKDLPSTVETTIHAIFARQVRTSPDAPAIVTGEGRTLSYAELDRMTDNLAHHLCSLGVLPGDIVPLCFPKSLWFPVSIMAVLKAGCAFLGINPDDPMERVHRILHDANPKVILTAPELASRFGSINTEIVAFDDVTVSDIESACHSHEAVCSPSNAACIVYTSGSTGAPKGVILEHKNICTTAEHHTSALRLSQEDRVLHFASPSWDVVYLEILLPLMVGAAVLVPAGEEHLNDLAGTINRFQATWMFLTPTMMSLLRPSDVPSLRNLVTGGEAGSASTLQIWQDMPGHVHNVYGPSECTVFVITNEDHAWSSSPLHLGRQIASRLWLVSPDDHNRLVPVGCAGELLIEGPLVARGYLNDTVKTEASFLVDPEWSHLFGEENQRRLYKTGDLLRQQEDGSFEFCGRIDHQIKLNGQRLDAGEVENAIRKALPEVKAVTVAKVSYRARENKAALTAFLAFSDQCRPAQSGDPCSPMSAEYFDMFQSLKTKLRSLLPRFMIPSLYVPLDYVPTTSNGKLARVELEKLASTFSEEEYTSYRLAMREKRHPSTAMEEKLRALWASALCISEALIGLDDSFLSVGGDSILAVRLASIARAQGISLTTGTIFRHPRLEDMARHVHRLSLEQEEEEQTQPFALLPAGSRENFLKHAIGSKLSVPLSEIEDVYPATDYQACAVAANVMPGRGMMGYFFFDGDGDVDVDRLKQACVRLVAMHDVFRTTFACHNGKLFQVVHKNMHVPFHVYEARRPVEAACERVCNQELRKDLHQGDVFAGFKLFKQTGTTKHRLVIRMSHAQYDGMCMPHIIETLGHSYREMEPSPRPRFAAYVRESQRQRSPKTYAYWRSLLKGAQMTQILSRVRPAVSSFTDEVRLSRATLPVKTCLPTGVTMASVMKAGWGLTLMELSGQKDVVFASTTAGRSAAMAGIDKVTGACLSIIPVRLQLEGGTSAVDFLQGVQDQQTQGIPHELLGLRETVHKCTDWPNWTNFGSIVQHDDHVYDEASHDAVCTLGEIEYRLSSYGRPTPELGDIAVHSRTKGQTLEIQLQALHPAITEAFCNDAMELLCRNVNMLCRMPEGPFPPPMQQPAARIPLEHVSSPTAVEGTDSGVSVETSSDGGNDSDDCELRAKDIEKTVEAAWGEILGGLLGEVNGDMAGASFFAQGGDIVAVTQLAARLQHGGYAVSPAELVEFCTIEQQMRLLAEL</sequence>
<dbReference type="InterPro" id="IPR023213">
    <property type="entry name" value="CAT-like_dom_sf"/>
</dbReference>
<feature type="domain" description="Carrier" evidence="6">
    <location>
        <begin position="460"/>
        <end position="536"/>
    </location>
</feature>
<dbReference type="Gene3D" id="3.30.559.30">
    <property type="entry name" value="Nonribosomal peptide synthetase, condensation domain"/>
    <property type="match status" value="4"/>
</dbReference>
<feature type="domain" description="Carrier" evidence="6">
    <location>
        <begin position="2613"/>
        <end position="2686"/>
    </location>
</feature>
<keyword evidence="8" id="KW-1185">Reference proteome</keyword>
<dbReference type="EMBL" id="MU006216">
    <property type="protein sequence ID" value="KAF2834041.1"/>
    <property type="molecule type" value="Genomic_DNA"/>
</dbReference>
<dbReference type="Gene3D" id="1.10.1200.10">
    <property type="entry name" value="ACP-like"/>
    <property type="match status" value="5"/>
</dbReference>
<dbReference type="InterPro" id="IPR001242">
    <property type="entry name" value="Condensation_dom"/>
</dbReference>
<dbReference type="InterPro" id="IPR020806">
    <property type="entry name" value="PKS_PP-bd"/>
</dbReference>
<evidence type="ECO:0000256" key="4">
    <source>
        <dbReference type="ARBA" id="ARBA00029454"/>
    </source>
</evidence>
<dbReference type="CDD" id="cd19545">
    <property type="entry name" value="FUM14_C_NRPS-like"/>
    <property type="match status" value="3"/>
</dbReference>
<dbReference type="FunFam" id="3.30.300.30:FF:000015">
    <property type="entry name" value="Nonribosomal peptide synthase SidD"/>
    <property type="match status" value="4"/>
</dbReference>
<dbReference type="InterPro" id="IPR009081">
    <property type="entry name" value="PP-bd_ACP"/>
</dbReference>
<keyword evidence="3" id="KW-0436">Ligase</keyword>
<dbReference type="Pfam" id="PF00501">
    <property type="entry name" value="AMP-binding"/>
    <property type="match status" value="4"/>
</dbReference>
<dbReference type="Gene3D" id="3.40.50.12780">
    <property type="entry name" value="N-terminal domain of ligase-like"/>
    <property type="match status" value="3"/>
</dbReference>
<dbReference type="InterPro" id="IPR000873">
    <property type="entry name" value="AMP-dep_synth/lig_dom"/>
</dbReference>
<dbReference type="InterPro" id="IPR036736">
    <property type="entry name" value="ACP-like_sf"/>
</dbReference>
<dbReference type="FunFam" id="3.30.559.30:FF:000003">
    <property type="entry name" value="Nonribosomal peptide synthase SidD"/>
    <property type="match status" value="3"/>
</dbReference>
<evidence type="ECO:0000259" key="6">
    <source>
        <dbReference type="PROSITE" id="PS50075"/>
    </source>
</evidence>
<evidence type="ECO:0000256" key="3">
    <source>
        <dbReference type="ARBA" id="ARBA00022598"/>
    </source>
</evidence>
<dbReference type="FunFam" id="3.40.50.12780:FF:000014">
    <property type="entry name" value="Nonribosomal peptide synthetase 1"/>
    <property type="match status" value="1"/>
</dbReference>
<dbReference type="PROSITE" id="PS00455">
    <property type="entry name" value="AMP_BINDING"/>
    <property type="match status" value="3"/>
</dbReference>
<dbReference type="InterPro" id="IPR045851">
    <property type="entry name" value="AMP-bd_C_sf"/>
</dbReference>
<dbReference type="SMART" id="SM01294">
    <property type="entry name" value="PKS_PP_betabranch"/>
    <property type="match status" value="1"/>
</dbReference>
<evidence type="ECO:0000256" key="5">
    <source>
        <dbReference type="SAM" id="MobiDB-lite"/>
    </source>
</evidence>
<dbReference type="InterPro" id="IPR006162">
    <property type="entry name" value="Ppantetheine_attach_site"/>
</dbReference>
<dbReference type="SUPFAM" id="SSF47336">
    <property type="entry name" value="ACP-like"/>
    <property type="match status" value="4"/>
</dbReference>
<dbReference type="Gene3D" id="3.30.559.10">
    <property type="entry name" value="Chloramphenicol acetyltransferase-like domain"/>
    <property type="match status" value="4"/>
</dbReference>
<dbReference type="GO" id="GO:0005737">
    <property type="term" value="C:cytoplasm"/>
    <property type="evidence" value="ECO:0007669"/>
    <property type="project" value="TreeGrafter"/>
</dbReference>
<dbReference type="PROSITE" id="PS50075">
    <property type="entry name" value="CARRIER"/>
    <property type="match status" value="5"/>
</dbReference>
<dbReference type="GO" id="GO:0043041">
    <property type="term" value="P:amino acid activation for nonribosomal peptide biosynthetic process"/>
    <property type="evidence" value="ECO:0007669"/>
    <property type="project" value="TreeGrafter"/>
</dbReference>
<dbReference type="Proteomes" id="UP000799424">
    <property type="component" value="Unassembled WGS sequence"/>
</dbReference>
<dbReference type="Gene3D" id="3.30.300.30">
    <property type="match status" value="4"/>
</dbReference>
<dbReference type="SMART" id="SM00823">
    <property type="entry name" value="PKS_PP"/>
    <property type="match status" value="4"/>
</dbReference>
<dbReference type="InterPro" id="IPR010071">
    <property type="entry name" value="AA_adenyl_dom"/>
</dbReference>
<dbReference type="PROSITE" id="PS00012">
    <property type="entry name" value="PHOSPHOPANTETHEINE"/>
    <property type="match status" value="2"/>
</dbReference>
<comment type="similarity">
    <text evidence="4">Belongs to the NRP synthetase family.</text>
</comment>
<feature type="region of interest" description="Disordered" evidence="5">
    <location>
        <begin position="4239"/>
        <end position="4262"/>
    </location>
</feature>
<evidence type="ECO:0000313" key="8">
    <source>
        <dbReference type="Proteomes" id="UP000799424"/>
    </source>
</evidence>
<feature type="compositionally biased region" description="Polar residues" evidence="5">
    <location>
        <begin position="4247"/>
        <end position="4258"/>
    </location>
</feature>
<keyword evidence="2" id="KW-0597">Phosphoprotein</keyword>
<dbReference type="CDD" id="cd05918">
    <property type="entry name" value="A_NRPS_SidN3_like"/>
    <property type="match status" value="4"/>
</dbReference>
<dbReference type="CDD" id="cd19542">
    <property type="entry name" value="CT_NRPS-like"/>
    <property type="match status" value="1"/>
</dbReference>
<dbReference type="FunFam" id="1.10.1200.10:FF:000005">
    <property type="entry name" value="Nonribosomal peptide synthetase 1"/>
    <property type="match status" value="2"/>
</dbReference>
<evidence type="ECO:0000313" key="7">
    <source>
        <dbReference type="EMBL" id="KAF2834041.1"/>
    </source>
</evidence>
<dbReference type="OrthoDB" id="416786at2759"/>
<dbReference type="GO" id="GO:0031177">
    <property type="term" value="F:phosphopantetheine binding"/>
    <property type="evidence" value="ECO:0007669"/>
    <property type="project" value="InterPro"/>
</dbReference>
<dbReference type="PANTHER" id="PTHR45527:SF1">
    <property type="entry name" value="FATTY ACID SYNTHASE"/>
    <property type="match status" value="1"/>
</dbReference>
<protein>
    <submittedName>
        <fullName evidence="7">Acetyl-CoA synthetase-like protein</fullName>
    </submittedName>
</protein>
<dbReference type="GO" id="GO:0016874">
    <property type="term" value="F:ligase activity"/>
    <property type="evidence" value="ECO:0007669"/>
    <property type="project" value="UniProtKB-KW"/>
</dbReference>
<evidence type="ECO:0000256" key="1">
    <source>
        <dbReference type="ARBA" id="ARBA00022450"/>
    </source>
</evidence>
<dbReference type="SUPFAM" id="SSF52777">
    <property type="entry name" value="CoA-dependent acyltransferases"/>
    <property type="match status" value="8"/>
</dbReference>
<dbReference type="NCBIfam" id="TIGR01733">
    <property type="entry name" value="AA-adenyl-dom"/>
    <property type="match status" value="3"/>
</dbReference>
<gene>
    <name evidence="7" type="ORF">CC86DRAFT_312349</name>
</gene>
<reference evidence="7" key="1">
    <citation type="journal article" date="2020" name="Stud. Mycol.">
        <title>101 Dothideomycetes genomes: a test case for predicting lifestyles and emergence of pathogens.</title>
        <authorList>
            <person name="Haridas S."/>
            <person name="Albert R."/>
            <person name="Binder M."/>
            <person name="Bloem J."/>
            <person name="Labutti K."/>
            <person name="Salamov A."/>
            <person name="Andreopoulos B."/>
            <person name="Baker S."/>
            <person name="Barry K."/>
            <person name="Bills G."/>
            <person name="Bluhm B."/>
            <person name="Cannon C."/>
            <person name="Castanera R."/>
            <person name="Culley D."/>
            <person name="Daum C."/>
            <person name="Ezra D."/>
            <person name="Gonzalez J."/>
            <person name="Henrissat B."/>
            <person name="Kuo A."/>
            <person name="Liang C."/>
            <person name="Lipzen A."/>
            <person name="Lutzoni F."/>
            <person name="Magnuson J."/>
            <person name="Mondo S."/>
            <person name="Nolan M."/>
            <person name="Ohm R."/>
            <person name="Pangilinan J."/>
            <person name="Park H.-J."/>
            <person name="Ramirez L."/>
            <person name="Alfaro M."/>
            <person name="Sun H."/>
            <person name="Tritt A."/>
            <person name="Yoshinaga Y."/>
            <person name="Zwiers L.-H."/>
            <person name="Turgeon B."/>
            <person name="Goodwin S."/>
            <person name="Spatafora J."/>
            <person name="Crous P."/>
            <person name="Grigoriev I."/>
        </authorList>
    </citation>
    <scope>NUCLEOTIDE SEQUENCE</scope>
    <source>
        <strain evidence="7">CBS 113818</strain>
    </source>
</reference>
<organism evidence="7 8">
    <name type="scientific">Ophiobolus disseminans</name>
    <dbReference type="NCBI Taxonomy" id="1469910"/>
    <lineage>
        <taxon>Eukaryota</taxon>
        <taxon>Fungi</taxon>
        <taxon>Dikarya</taxon>
        <taxon>Ascomycota</taxon>
        <taxon>Pezizomycotina</taxon>
        <taxon>Dothideomycetes</taxon>
        <taxon>Pleosporomycetidae</taxon>
        <taxon>Pleosporales</taxon>
        <taxon>Pleosporineae</taxon>
        <taxon>Phaeosphaeriaceae</taxon>
        <taxon>Ophiobolus</taxon>
    </lineage>
</organism>
<dbReference type="Gene3D" id="3.40.50.980">
    <property type="match status" value="2"/>
</dbReference>